<dbReference type="AlphaFoldDB" id="W9HB37"/>
<reference evidence="5 6" key="1">
    <citation type="submission" date="2011-06" db="EMBL/GenBank/DDBJ databases">
        <title>The Genome Sequence of Fusarium oxysporum FOSC 3-a.</title>
        <authorList>
            <consortium name="The Broad Institute Genome Sequencing Platform"/>
            <person name="Ma L.-J."/>
            <person name="Gale L.R."/>
            <person name="Schwartz D.C."/>
            <person name="Zhou S."/>
            <person name="Corby-Kistler H."/>
            <person name="Young S.K."/>
            <person name="Zeng Q."/>
            <person name="Gargeya S."/>
            <person name="Fitzgerald M."/>
            <person name="Haas B."/>
            <person name="Abouelleil A."/>
            <person name="Alvarado L."/>
            <person name="Arachchi H.M."/>
            <person name="Berlin A."/>
            <person name="Brown A."/>
            <person name="Chapman S.B."/>
            <person name="Chen Z."/>
            <person name="Dunbar C."/>
            <person name="Freedman E."/>
            <person name="Gearin G."/>
            <person name="Gellesch M."/>
            <person name="Goldberg J."/>
            <person name="Griggs A."/>
            <person name="Gujja S."/>
            <person name="Heiman D."/>
            <person name="Howarth C."/>
            <person name="Larson L."/>
            <person name="Lui A."/>
            <person name="MacDonald P.J.P."/>
            <person name="Mehta T."/>
            <person name="Montmayeur A."/>
            <person name="Murphy C."/>
            <person name="Neiman D."/>
            <person name="Pearson M."/>
            <person name="Priest M."/>
            <person name="Roberts A."/>
            <person name="Saif S."/>
            <person name="Shea T."/>
            <person name="Shenoy N."/>
            <person name="Sisk P."/>
            <person name="Stolte C."/>
            <person name="Sykes S."/>
            <person name="Wortman J."/>
            <person name="Nusbaum C."/>
            <person name="Birren B."/>
        </authorList>
    </citation>
    <scope>NUCLEOTIDE SEQUENCE [LARGE SCALE GENOMIC DNA]</scope>
    <source>
        <strain evidence="6">FOSC 3-a</strain>
    </source>
</reference>
<evidence type="ECO:0000256" key="2">
    <source>
        <dbReference type="ARBA" id="ARBA00022630"/>
    </source>
</evidence>
<evidence type="ECO:0000256" key="3">
    <source>
        <dbReference type="ARBA" id="ARBA00022643"/>
    </source>
</evidence>
<keyword evidence="4" id="KW-0560">Oxidoreductase</keyword>
<name>W9HB37_FUSOX</name>
<gene>
    <name evidence="5" type="ORF">FOYG_17063</name>
</gene>
<organism evidence="5 6">
    <name type="scientific">Fusarium oxysporum NRRL 32931</name>
    <dbReference type="NCBI Taxonomy" id="660029"/>
    <lineage>
        <taxon>Eukaryota</taxon>
        <taxon>Fungi</taxon>
        <taxon>Dikarya</taxon>
        <taxon>Ascomycota</taxon>
        <taxon>Pezizomycotina</taxon>
        <taxon>Sordariomycetes</taxon>
        <taxon>Hypocreomycetidae</taxon>
        <taxon>Hypocreales</taxon>
        <taxon>Nectriaceae</taxon>
        <taxon>Fusarium</taxon>
        <taxon>Fusarium oxysporum species complex</taxon>
    </lineage>
</organism>
<dbReference type="Proteomes" id="UP000030753">
    <property type="component" value="Unassembled WGS sequence"/>
</dbReference>
<sequence>MSGSDSLQVLHTSHVILSSQPPDEENIERRKDAEYFASEIAQFYGFDVVYVASVDSILLEQTRPNAFATVLVAHTVRGANMPRQVPAAMYQMPDEELLRVITREGFFIQAGKEICRKFPDLLLIATGGFRSRQGVSNALEDGYCHAVGLGRPAVKFPDLPDKIMFNDELDQEEARFDVEVALVPGWIATKIRSVGAGAETVSGRPYDERFAHPTAPVVLSADKKLQKYYSSLLRQL</sequence>
<comment type="similarity">
    <text evidence="1">Belongs to the NADH:flavin oxidoreductase/NADH oxidase family.</text>
</comment>
<evidence type="ECO:0000313" key="5">
    <source>
        <dbReference type="EMBL" id="EWY79773.1"/>
    </source>
</evidence>
<dbReference type="Gene3D" id="3.20.20.70">
    <property type="entry name" value="Aldolase class I"/>
    <property type="match status" value="1"/>
</dbReference>
<dbReference type="InterPro" id="IPR013785">
    <property type="entry name" value="Aldolase_TIM"/>
</dbReference>
<dbReference type="GO" id="GO:0016491">
    <property type="term" value="F:oxidoreductase activity"/>
    <property type="evidence" value="ECO:0007669"/>
    <property type="project" value="UniProtKB-KW"/>
</dbReference>
<proteinExistence type="inferred from homology"/>
<protein>
    <submittedName>
        <fullName evidence="5">Uncharacterized protein</fullName>
    </submittedName>
</protein>
<dbReference type="PANTHER" id="PTHR43656">
    <property type="entry name" value="BINDING OXIDOREDUCTASE, PUTATIVE (AFU_ORTHOLOGUE AFUA_2G08260)-RELATED"/>
    <property type="match status" value="1"/>
</dbReference>
<evidence type="ECO:0000256" key="1">
    <source>
        <dbReference type="ARBA" id="ARBA00005979"/>
    </source>
</evidence>
<keyword evidence="2" id="KW-0285">Flavoprotein</keyword>
<evidence type="ECO:0000256" key="4">
    <source>
        <dbReference type="ARBA" id="ARBA00023002"/>
    </source>
</evidence>
<keyword evidence="3" id="KW-0288">FMN</keyword>
<dbReference type="InterPro" id="IPR051799">
    <property type="entry name" value="NADH_flavin_oxidoreductase"/>
</dbReference>
<dbReference type="EMBL" id="JH717855">
    <property type="protein sequence ID" value="EWY79773.1"/>
    <property type="molecule type" value="Genomic_DNA"/>
</dbReference>
<dbReference type="PANTHER" id="PTHR43656:SF2">
    <property type="entry name" value="BINDING OXIDOREDUCTASE, PUTATIVE (AFU_ORTHOLOGUE AFUA_2G08260)-RELATED"/>
    <property type="match status" value="1"/>
</dbReference>
<evidence type="ECO:0000313" key="6">
    <source>
        <dbReference type="Proteomes" id="UP000030753"/>
    </source>
</evidence>
<accession>W9HB37</accession>
<dbReference type="SUPFAM" id="SSF51395">
    <property type="entry name" value="FMN-linked oxidoreductases"/>
    <property type="match status" value="1"/>
</dbReference>
<dbReference type="HOGENOM" id="CLU_1175468_0_0_1"/>